<feature type="domain" description="CTCHY-type" evidence="8">
    <location>
        <begin position="333"/>
        <end position="397"/>
    </location>
</feature>
<dbReference type="SUPFAM" id="SSF161219">
    <property type="entry name" value="CHY zinc finger-like"/>
    <property type="match status" value="1"/>
</dbReference>
<dbReference type="PROSITE" id="PS51270">
    <property type="entry name" value="ZF_CTCHY"/>
    <property type="match status" value="1"/>
</dbReference>
<dbReference type="SUPFAM" id="SSF57850">
    <property type="entry name" value="RING/U-box"/>
    <property type="match status" value="1"/>
</dbReference>
<evidence type="ECO:0000313" key="10">
    <source>
        <dbReference type="Proteomes" id="UP001321749"/>
    </source>
</evidence>
<evidence type="ECO:0000256" key="4">
    <source>
        <dbReference type="PROSITE-ProRule" id="PRU00601"/>
    </source>
</evidence>
<dbReference type="SUPFAM" id="SSF161245">
    <property type="entry name" value="Zinc hairpin stack"/>
    <property type="match status" value="1"/>
</dbReference>
<dbReference type="PANTHER" id="PTHR21319:SF0">
    <property type="entry name" value="AND RING FINGER DOMAIN PROTEIN, PUTATIVE (AFU_ORTHOLOGUE AFUA_1G08900)-RELATED"/>
    <property type="match status" value="1"/>
</dbReference>
<protein>
    <submittedName>
        <fullName evidence="9">Zinc-ribbon-domain-containing protein</fullName>
    </submittedName>
</protein>
<dbReference type="InterPro" id="IPR017921">
    <property type="entry name" value="Znf_CTCHY"/>
</dbReference>
<evidence type="ECO:0000256" key="5">
    <source>
        <dbReference type="SAM" id="MobiDB-lite"/>
    </source>
</evidence>
<dbReference type="SMART" id="SM00184">
    <property type="entry name" value="RING"/>
    <property type="match status" value="1"/>
</dbReference>
<feature type="domain" description="CHY-type" evidence="7">
    <location>
        <begin position="264"/>
        <end position="331"/>
    </location>
</feature>
<feature type="domain" description="RING-type" evidence="6">
    <location>
        <begin position="398"/>
        <end position="440"/>
    </location>
</feature>
<dbReference type="InterPro" id="IPR013083">
    <property type="entry name" value="Znf_RING/FYVE/PHD"/>
</dbReference>
<comment type="caution">
    <text evidence="9">The sequence shown here is derived from an EMBL/GenBank/DDBJ whole genome shotgun (WGS) entry which is preliminary data.</text>
</comment>
<dbReference type="Pfam" id="PF05495">
    <property type="entry name" value="zf-CHY"/>
    <property type="match status" value="1"/>
</dbReference>
<dbReference type="InterPro" id="IPR037275">
    <property type="entry name" value="Znf_CTCHY_sf"/>
</dbReference>
<keyword evidence="3" id="KW-0862">Zinc</keyword>
<dbReference type="InterPro" id="IPR008913">
    <property type="entry name" value="Znf_CHY"/>
</dbReference>
<dbReference type="InterPro" id="IPR039512">
    <property type="entry name" value="RCHY1_zinc-ribbon"/>
</dbReference>
<feature type="region of interest" description="Disordered" evidence="5">
    <location>
        <begin position="55"/>
        <end position="83"/>
    </location>
</feature>
<dbReference type="Pfam" id="PF13639">
    <property type="entry name" value="zf-RING_2"/>
    <property type="match status" value="1"/>
</dbReference>
<dbReference type="GO" id="GO:0006511">
    <property type="term" value="P:ubiquitin-dependent protein catabolic process"/>
    <property type="evidence" value="ECO:0007669"/>
    <property type="project" value="TreeGrafter"/>
</dbReference>
<proteinExistence type="predicted"/>
<dbReference type="InterPro" id="IPR001841">
    <property type="entry name" value="Znf_RING"/>
</dbReference>
<evidence type="ECO:0000259" key="6">
    <source>
        <dbReference type="PROSITE" id="PS50089"/>
    </source>
</evidence>
<keyword evidence="1" id="KW-0479">Metal-binding</keyword>
<evidence type="ECO:0000259" key="7">
    <source>
        <dbReference type="PROSITE" id="PS51266"/>
    </source>
</evidence>
<dbReference type="PROSITE" id="PS50089">
    <property type="entry name" value="ZF_RING_2"/>
    <property type="match status" value="1"/>
</dbReference>
<dbReference type="GO" id="GO:0061630">
    <property type="term" value="F:ubiquitin protein ligase activity"/>
    <property type="evidence" value="ECO:0007669"/>
    <property type="project" value="TreeGrafter"/>
</dbReference>
<dbReference type="GO" id="GO:0016567">
    <property type="term" value="P:protein ubiquitination"/>
    <property type="evidence" value="ECO:0007669"/>
    <property type="project" value="TreeGrafter"/>
</dbReference>
<reference evidence="9" key="2">
    <citation type="submission" date="2023-06" db="EMBL/GenBank/DDBJ databases">
        <authorList>
            <consortium name="Lawrence Berkeley National Laboratory"/>
            <person name="Mondo S.J."/>
            <person name="Hensen N."/>
            <person name="Bonometti L."/>
            <person name="Westerberg I."/>
            <person name="Brannstrom I.O."/>
            <person name="Guillou S."/>
            <person name="Cros-Aarteil S."/>
            <person name="Calhoun S."/>
            <person name="Haridas S."/>
            <person name="Kuo A."/>
            <person name="Pangilinan J."/>
            <person name="Riley R."/>
            <person name="Labutti K."/>
            <person name="Andreopoulos B."/>
            <person name="Lipzen A."/>
            <person name="Chen C."/>
            <person name="Yanf M."/>
            <person name="Daum C."/>
            <person name="Ng V."/>
            <person name="Clum A."/>
            <person name="Steindorff A."/>
            <person name="Ohm R."/>
            <person name="Martin F."/>
            <person name="Silar P."/>
            <person name="Natvig D."/>
            <person name="Lalanne C."/>
            <person name="Gautier V."/>
            <person name="Ament-Velasquez S.L."/>
            <person name="Kruys A."/>
            <person name="Hutchinson M.I."/>
            <person name="Powell A.J."/>
            <person name="Barry K."/>
            <person name="Miller A.N."/>
            <person name="Grigoriev I.V."/>
            <person name="Debuchy R."/>
            <person name="Gladieux P."/>
            <person name="Thoren M.H."/>
            <person name="Johannesson H."/>
        </authorList>
    </citation>
    <scope>NUCLEOTIDE SEQUENCE</scope>
    <source>
        <strain evidence="9">PSN324</strain>
    </source>
</reference>
<feature type="region of interest" description="Disordered" evidence="5">
    <location>
        <begin position="175"/>
        <end position="198"/>
    </location>
</feature>
<dbReference type="Pfam" id="PF14599">
    <property type="entry name" value="zinc_ribbon_6"/>
    <property type="match status" value="1"/>
</dbReference>
<accession>A0AAV9H926</accession>
<feature type="non-terminal residue" evidence="9">
    <location>
        <position position="516"/>
    </location>
</feature>
<dbReference type="Gene3D" id="3.30.40.10">
    <property type="entry name" value="Zinc/RING finger domain, C3HC4 (zinc finger)"/>
    <property type="match status" value="1"/>
</dbReference>
<organism evidence="9 10">
    <name type="scientific">Cladorrhinum samala</name>
    <dbReference type="NCBI Taxonomy" id="585594"/>
    <lineage>
        <taxon>Eukaryota</taxon>
        <taxon>Fungi</taxon>
        <taxon>Dikarya</taxon>
        <taxon>Ascomycota</taxon>
        <taxon>Pezizomycotina</taxon>
        <taxon>Sordariomycetes</taxon>
        <taxon>Sordariomycetidae</taxon>
        <taxon>Sordariales</taxon>
        <taxon>Podosporaceae</taxon>
        <taxon>Cladorrhinum</taxon>
    </lineage>
</organism>
<dbReference type="EMBL" id="MU865234">
    <property type="protein sequence ID" value="KAK4456399.1"/>
    <property type="molecule type" value="Genomic_DNA"/>
</dbReference>
<evidence type="ECO:0000259" key="8">
    <source>
        <dbReference type="PROSITE" id="PS51270"/>
    </source>
</evidence>
<evidence type="ECO:0000256" key="1">
    <source>
        <dbReference type="ARBA" id="ARBA00022723"/>
    </source>
</evidence>
<name>A0AAV9H926_9PEZI</name>
<dbReference type="CDD" id="cd16464">
    <property type="entry name" value="RING-H2_Pirh2-like"/>
    <property type="match status" value="1"/>
</dbReference>
<evidence type="ECO:0000256" key="2">
    <source>
        <dbReference type="ARBA" id="ARBA00022771"/>
    </source>
</evidence>
<dbReference type="GO" id="GO:0005634">
    <property type="term" value="C:nucleus"/>
    <property type="evidence" value="ECO:0007669"/>
    <property type="project" value="TreeGrafter"/>
</dbReference>
<keyword evidence="10" id="KW-1185">Reference proteome</keyword>
<dbReference type="InterPro" id="IPR037274">
    <property type="entry name" value="Znf_CHY_sf"/>
</dbReference>
<sequence length="516" mass="57038">MTSLVSDFIITPVLRQARRFSSGFATEEPGAPQHHRASSFSILTPRSENAIMEEAGQRSGGAVADTSATTQAPEPPAQPLSRLPNLSVEQSAISVDAASPTNLQLPPSAATQEAAAPQEAITPVRNVAKTAPLPEDDGMGDLRKRIREVQEMDVPNQTKAKMMHQILMENYKRAQNAAEKHAEKPAPGKTQTLSRAPLPVPEPAPAEPIGPLQALKSVFPLLGQEPPPILDLAVTDKDREKTYAPVRRYSDDGHADVEEGDDAGQYRDLGCKHYRRNIKLQCVICEKWYTCRLCHDEAEDHILPRKQTKHMLCMLCGFAQKASDTCVKCRESAAYYYCQVCKLWNNDPNKSIYHCPDCGLCRIGQGLGKDFLHCKKCMACISTASEHKCIERSIDCNCPICGDYMFDSIKSVVFMQCGHSIHRVCLEEHRKTSYKCPICSKSCENMASQFRNIDLTIASQPMPPEYATARAIVSCNDCGARSKTKYHWVGLKCDVCSSYNTIQLRLENMPGGDGSE</sequence>
<dbReference type="PANTHER" id="PTHR21319">
    <property type="entry name" value="RING FINGER AND CHY ZINC FINGER DOMAIN-CONTAINING PROTEIN 1"/>
    <property type="match status" value="1"/>
</dbReference>
<dbReference type="Proteomes" id="UP001321749">
    <property type="component" value="Unassembled WGS sequence"/>
</dbReference>
<gene>
    <name evidence="9" type="ORF">QBC42DRAFT_140516</name>
</gene>
<dbReference type="PROSITE" id="PS51266">
    <property type="entry name" value="ZF_CHY"/>
    <property type="match status" value="1"/>
</dbReference>
<dbReference type="GO" id="GO:0008270">
    <property type="term" value="F:zinc ion binding"/>
    <property type="evidence" value="ECO:0007669"/>
    <property type="project" value="UniProtKB-KW"/>
</dbReference>
<reference evidence="9" key="1">
    <citation type="journal article" date="2023" name="Mol. Phylogenet. Evol.">
        <title>Genome-scale phylogeny and comparative genomics of the fungal order Sordariales.</title>
        <authorList>
            <person name="Hensen N."/>
            <person name="Bonometti L."/>
            <person name="Westerberg I."/>
            <person name="Brannstrom I.O."/>
            <person name="Guillou S."/>
            <person name="Cros-Aarteil S."/>
            <person name="Calhoun S."/>
            <person name="Haridas S."/>
            <person name="Kuo A."/>
            <person name="Mondo S."/>
            <person name="Pangilinan J."/>
            <person name="Riley R."/>
            <person name="LaButti K."/>
            <person name="Andreopoulos B."/>
            <person name="Lipzen A."/>
            <person name="Chen C."/>
            <person name="Yan M."/>
            <person name="Daum C."/>
            <person name="Ng V."/>
            <person name="Clum A."/>
            <person name="Steindorff A."/>
            <person name="Ohm R.A."/>
            <person name="Martin F."/>
            <person name="Silar P."/>
            <person name="Natvig D.O."/>
            <person name="Lalanne C."/>
            <person name="Gautier V."/>
            <person name="Ament-Velasquez S.L."/>
            <person name="Kruys A."/>
            <person name="Hutchinson M.I."/>
            <person name="Powell A.J."/>
            <person name="Barry K."/>
            <person name="Miller A.N."/>
            <person name="Grigoriev I.V."/>
            <person name="Debuchy R."/>
            <person name="Gladieux P."/>
            <person name="Hiltunen Thoren M."/>
            <person name="Johannesson H."/>
        </authorList>
    </citation>
    <scope>NUCLEOTIDE SEQUENCE</scope>
    <source>
        <strain evidence="9">PSN324</strain>
    </source>
</reference>
<keyword evidence="2 4" id="KW-0863">Zinc-finger</keyword>
<evidence type="ECO:0000313" key="9">
    <source>
        <dbReference type="EMBL" id="KAK4456399.1"/>
    </source>
</evidence>
<dbReference type="AlphaFoldDB" id="A0AAV9H926"/>
<dbReference type="Gene3D" id="2.20.28.10">
    <property type="match status" value="1"/>
</dbReference>
<evidence type="ECO:0000256" key="3">
    <source>
        <dbReference type="ARBA" id="ARBA00022833"/>
    </source>
</evidence>